<accession>A0A0B6Z331</accession>
<evidence type="ECO:0000313" key="2">
    <source>
        <dbReference type="EMBL" id="CEK62984.1"/>
    </source>
</evidence>
<reference evidence="2" key="1">
    <citation type="submission" date="2014-12" db="EMBL/GenBank/DDBJ databases">
        <title>Insight into the proteome of Arion vulgaris.</title>
        <authorList>
            <person name="Aradska J."/>
            <person name="Bulat T."/>
            <person name="Smidak R."/>
            <person name="Sarate P."/>
            <person name="Gangsoo J."/>
            <person name="Sialana F."/>
            <person name="Bilban M."/>
            <person name="Lubec G."/>
        </authorList>
    </citation>
    <scope>NUCLEOTIDE SEQUENCE</scope>
    <source>
        <tissue evidence="2">Skin</tissue>
    </source>
</reference>
<protein>
    <submittedName>
        <fullName evidence="2">Uncharacterized protein</fullName>
    </submittedName>
</protein>
<organism evidence="2">
    <name type="scientific">Arion vulgaris</name>
    <dbReference type="NCBI Taxonomy" id="1028688"/>
    <lineage>
        <taxon>Eukaryota</taxon>
        <taxon>Metazoa</taxon>
        <taxon>Spiralia</taxon>
        <taxon>Lophotrochozoa</taxon>
        <taxon>Mollusca</taxon>
        <taxon>Gastropoda</taxon>
        <taxon>Heterobranchia</taxon>
        <taxon>Euthyneura</taxon>
        <taxon>Panpulmonata</taxon>
        <taxon>Eupulmonata</taxon>
        <taxon>Stylommatophora</taxon>
        <taxon>Helicina</taxon>
        <taxon>Arionoidea</taxon>
        <taxon>Arionidae</taxon>
        <taxon>Arion</taxon>
    </lineage>
</organism>
<feature type="non-terminal residue" evidence="2">
    <location>
        <position position="1"/>
    </location>
</feature>
<proteinExistence type="predicted"/>
<sequence>VVFKLDTLTSKVVLIENRLTMIEAMINCEENHKWMPSENINYHVSNKEATDSTGLKWSSRNNNSSSSHHDELS</sequence>
<dbReference type="EMBL" id="HACG01016119">
    <property type="protein sequence ID" value="CEK62984.1"/>
    <property type="molecule type" value="Transcribed_RNA"/>
</dbReference>
<feature type="non-terminal residue" evidence="2">
    <location>
        <position position="73"/>
    </location>
</feature>
<evidence type="ECO:0000256" key="1">
    <source>
        <dbReference type="SAM" id="MobiDB-lite"/>
    </source>
</evidence>
<name>A0A0B6Z331_9EUPU</name>
<gene>
    <name evidence="2" type="primary">ORF46729</name>
</gene>
<dbReference type="AlphaFoldDB" id="A0A0B6Z331"/>
<feature type="region of interest" description="Disordered" evidence="1">
    <location>
        <begin position="51"/>
        <end position="73"/>
    </location>
</feature>